<keyword evidence="3" id="KW-0862">Zinc</keyword>
<sequence>MPVKSDATEPELFGMITPAVHEIAAEDKPTPVWWYPIVPNDQESINKNPEVSNEGRGQHSDTGTTRKEVNPTKKTPYQGSRRACGRFHCDECDREWFSPNSWANCYQRCRECNGQVYPNAQFPLEKCKRSKNIISSHLSDLCQMCQKQGYQCASKLADPGNSVVSGIPTMISARGD</sequence>
<protein>
    <recommendedName>
        <fullName evidence="5">3CxxC-type domain-containing protein</fullName>
    </recommendedName>
</protein>
<feature type="compositionally biased region" description="Basic and acidic residues" evidence="4">
    <location>
        <begin position="56"/>
        <end position="71"/>
    </location>
</feature>
<dbReference type="EMBL" id="JAXCGZ010023713">
    <property type="protein sequence ID" value="KAK7006494.1"/>
    <property type="molecule type" value="Genomic_DNA"/>
</dbReference>
<evidence type="ECO:0000256" key="3">
    <source>
        <dbReference type="ARBA" id="ARBA00022833"/>
    </source>
</evidence>
<keyword evidence="7" id="KW-1185">Reference proteome</keyword>
<evidence type="ECO:0000256" key="4">
    <source>
        <dbReference type="SAM" id="MobiDB-lite"/>
    </source>
</evidence>
<name>A0AAN8ZVB9_HALRR</name>
<evidence type="ECO:0000259" key="5">
    <source>
        <dbReference type="SMART" id="SM01328"/>
    </source>
</evidence>
<keyword evidence="2" id="KW-0863">Zinc-finger</keyword>
<dbReference type="Proteomes" id="UP001381693">
    <property type="component" value="Unassembled WGS sequence"/>
</dbReference>
<dbReference type="InterPro" id="IPR027377">
    <property type="entry name" value="ZAR1/RTP1-5-like_Znf-3CxxC"/>
</dbReference>
<evidence type="ECO:0000256" key="2">
    <source>
        <dbReference type="ARBA" id="ARBA00022771"/>
    </source>
</evidence>
<proteinExistence type="predicted"/>
<evidence type="ECO:0000256" key="1">
    <source>
        <dbReference type="ARBA" id="ARBA00022723"/>
    </source>
</evidence>
<evidence type="ECO:0000313" key="6">
    <source>
        <dbReference type="EMBL" id="KAK7006494.1"/>
    </source>
</evidence>
<feature type="domain" description="3CxxC-type" evidence="5">
    <location>
        <begin position="82"/>
        <end position="148"/>
    </location>
</feature>
<evidence type="ECO:0000313" key="7">
    <source>
        <dbReference type="Proteomes" id="UP001381693"/>
    </source>
</evidence>
<dbReference type="Pfam" id="PF17180">
    <property type="entry name" value="Zn_ribbon_3CxxC_2"/>
    <property type="match status" value="1"/>
</dbReference>
<dbReference type="SMART" id="SM01328">
    <property type="entry name" value="zf-3CxxC"/>
    <property type="match status" value="1"/>
</dbReference>
<dbReference type="AlphaFoldDB" id="A0AAN8ZVB9"/>
<dbReference type="GO" id="GO:0008270">
    <property type="term" value="F:zinc ion binding"/>
    <property type="evidence" value="ECO:0007669"/>
    <property type="project" value="UniProtKB-KW"/>
</dbReference>
<dbReference type="InterPro" id="IPR033446">
    <property type="entry name" value="ZCCHC24_Znf-3CxxC"/>
</dbReference>
<comment type="caution">
    <text evidence="6">The sequence shown here is derived from an EMBL/GenBank/DDBJ whole genome shotgun (WGS) entry which is preliminary data.</text>
</comment>
<reference evidence="6 7" key="1">
    <citation type="submission" date="2023-11" db="EMBL/GenBank/DDBJ databases">
        <title>Halocaridina rubra genome assembly.</title>
        <authorList>
            <person name="Smith C."/>
        </authorList>
    </citation>
    <scope>NUCLEOTIDE SEQUENCE [LARGE SCALE GENOMIC DNA]</scope>
    <source>
        <strain evidence="6">EP-1</strain>
        <tissue evidence="6">Whole</tissue>
    </source>
</reference>
<accession>A0AAN8ZVB9</accession>
<feature type="region of interest" description="Disordered" evidence="4">
    <location>
        <begin position="44"/>
        <end position="80"/>
    </location>
</feature>
<organism evidence="6 7">
    <name type="scientific">Halocaridina rubra</name>
    <name type="common">Hawaiian red shrimp</name>
    <dbReference type="NCBI Taxonomy" id="373956"/>
    <lineage>
        <taxon>Eukaryota</taxon>
        <taxon>Metazoa</taxon>
        <taxon>Ecdysozoa</taxon>
        <taxon>Arthropoda</taxon>
        <taxon>Crustacea</taxon>
        <taxon>Multicrustacea</taxon>
        <taxon>Malacostraca</taxon>
        <taxon>Eumalacostraca</taxon>
        <taxon>Eucarida</taxon>
        <taxon>Decapoda</taxon>
        <taxon>Pleocyemata</taxon>
        <taxon>Caridea</taxon>
        <taxon>Atyoidea</taxon>
        <taxon>Atyidae</taxon>
        <taxon>Halocaridina</taxon>
    </lineage>
</organism>
<gene>
    <name evidence="6" type="ORF">SK128_005597</name>
</gene>
<keyword evidence="1" id="KW-0479">Metal-binding</keyword>